<dbReference type="HOGENOM" id="CLU_3057571_0_0_11"/>
<accession>N6W5Q5</accession>
<dbReference type="PATRIC" id="fig|888050.3.peg.1672"/>
<name>N6W5Q5_9ACTO</name>
<dbReference type="AlphaFoldDB" id="N6W5Q5"/>
<dbReference type="EMBL" id="AQHZ01000024">
    <property type="protein sequence ID" value="ENO17825.1"/>
    <property type="molecule type" value="Genomic_DNA"/>
</dbReference>
<protein>
    <submittedName>
        <fullName evidence="1">Uncharacterized protein</fullName>
    </submittedName>
</protein>
<reference evidence="1 2" key="1">
    <citation type="submission" date="2013-03" db="EMBL/GenBank/DDBJ databases">
        <title>Reference genome for the Human Microbiome Project.</title>
        <authorList>
            <person name="Aqrawi P."/>
            <person name="Ayvaz T."/>
            <person name="Bess C."/>
            <person name="Blankenburg K."/>
            <person name="Coyle M."/>
            <person name="Deng J."/>
            <person name="Forbes L."/>
            <person name="Fowler G."/>
            <person name="Francisco L."/>
            <person name="Fu Q."/>
            <person name="Gibbs R."/>
            <person name="Gross S."/>
            <person name="Gubbala S."/>
            <person name="Hale W."/>
            <person name="Hemphill L."/>
            <person name="Highlander S."/>
            <person name="Hirani K."/>
            <person name="Jackson L."/>
            <person name="Jakkamsetti A."/>
            <person name="Javaid M."/>
            <person name="Jayaseelan J.C."/>
            <person name="Jiang H."/>
            <person name="Joshi V."/>
            <person name="Korchina V."/>
            <person name="Kovar C."/>
            <person name="Lara F."/>
            <person name="Lee S."/>
            <person name="Liu Y."/>
            <person name="Mata R."/>
            <person name="Mathew T."/>
            <person name="Munidasa M."/>
            <person name="Muzny D."/>
            <person name="Nazareth L."/>
            <person name="Ngo R."/>
            <person name="Nguyen L."/>
            <person name="Nguyen N."/>
            <person name="Okwuonu G."/>
            <person name="Ongeri F."/>
            <person name="Palculict T."/>
            <person name="Patil S."/>
            <person name="Petrosino J."/>
            <person name="Pham C."/>
            <person name="Pham P."/>
            <person name="Pu L.-L."/>
            <person name="Qin X."/>
            <person name="Qu J."/>
            <person name="Reid J."/>
            <person name="Ross M."/>
            <person name="Ruth R."/>
            <person name="Saada N."/>
            <person name="San Lucas F."/>
            <person name="Santibanez J."/>
            <person name="Shang Y."/>
            <person name="Simmons D."/>
            <person name="Song X.-Z."/>
            <person name="Tang L.-Y."/>
            <person name="Thornton R."/>
            <person name="Warren J."/>
            <person name="Weissenberger G."/>
            <person name="Wilczek-Boney K."/>
            <person name="Worley K."/>
            <person name="Youmans B."/>
            <person name="Zhang J."/>
            <person name="Zhang L."/>
            <person name="Zhao Z."/>
            <person name="Zhou C."/>
            <person name="Zhu D."/>
            <person name="Zhu Y."/>
        </authorList>
    </citation>
    <scope>NUCLEOTIDE SEQUENCE [LARGE SCALE GENOMIC DNA]</scope>
    <source>
        <strain evidence="1 2">F0333</strain>
    </source>
</reference>
<keyword evidence="2" id="KW-1185">Reference proteome</keyword>
<dbReference type="Proteomes" id="UP000013015">
    <property type="component" value="Unassembled WGS sequence"/>
</dbReference>
<comment type="caution">
    <text evidence="1">The sequence shown here is derived from an EMBL/GenBank/DDBJ whole genome shotgun (WGS) entry which is preliminary data.</text>
</comment>
<evidence type="ECO:0000313" key="1">
    <source>
        <dbReference type="EMBL" id="ENO17825.1"/>
    </source>
</evidence>
<evidence type="ECO:0000313" key="2">
    <source>
        <dbReference type="Proteomes" id="UP000013015"/>
    </source>
</evidence>
<organism evidence="1 2">
    <name type="scientific">Schaalia cardiffensis F0333</name>
    <dbReference type="NCBI Taxonomy" id="888050"/>
    <lineage>
        <taxon>Bacteria</taxon>
        <taxon>Bacillati</taxon>
        <taxon>Actinomycetota</taxon>
        <taxon>Actinomycetes</taxon>
        <taxon>Actinomycetales</taxon>
        <taxon>Actinomycetaceae</taxon>
        <taxon>Schaalia</taxon>
    </lineage>
</organism>
<sequence length="53" mass="5973">MPWILEETPGQSMNRPTCVRLMSDLWAALSPAGALQGPQGWVVRLRRTHWLSA</sequence>
<proteinExistence type="predicted"/>
<gene>
    <name evidence="1" type="ORF">HMPREF9004_1735</name>
</gene>